<evidence type="ECO:0000313" key="3">
    <source>
        <dbReference type="Proteomes" id="UP000692954"/>
    </source>
</evidence>
<dbReference type="EMBL" id="CAJJDN010000022">
    <property type="protein sequence ID" value="CAD8066888.1"/>
    <property type="molecule type" value="Genomic_DNA"/>
</dbReference>
<protein>
    <recommendedName>
        <fullName evidence="4">Transmembrane protein</fullName>
    </recommendedName>
</protein>
<reference evidence="2" key="1">
    <citation type="submission" date="2021-01" db="EMBL/GenBank/DDBJ databases">
        <authorList>
            <consortium name="Genoscope - CEA"/>
            <person name="William W."/>
        </authorList>
    </citation>
    <scope>NUCLEOTIDE SEQUENCE</scope>
</reference>
<comment type="caution">
    <text evidence="2">The sequence shown here is derived from an EMBL/GenBank/DDBJ whole genome shotgun (WGS) entry which is preliminary data.</text>
</comment>
<feature type="transmembrane region" description="Helical" evidence="1">
    <location>
        <begin position="36"/>
        <end position="63"/>
    </location>
</feature>
<evidence type="ECO:0000256" key="1">
    <source>
        <dbReference type="SAM" id="Phobius"/>
    </source>
</evidence>
<keyword evidence="1" id="KW-0812">Transmembrane</keyword>
<accession>A0A8S1LFL3</accession>
<dbReference type="AlphaFoldDB" id="A0A8S1LFL3"/>
<organism evidence="2 3">
    <name type="scientific">Paramecium sonneborni</name>
    <dbReference type="NCBI Taxonomy" id="65129"/>
    <lineage>
        <taxon>Eukaryota</taxon>
        <taxon>Sar</taxon>
        <taxon>Alveolata</taxon>
        <taxon>Ciliophora</taxon>
        <taxon>Intramacronucleata</taxon>
        <taxon>Oligohymenophorea</taxon>
        <taxon>Peniculida</taxon>
        <taxon>Parameciidae</taxon>
        <taxon>Paramecium</taxon>
    </lineage>
</organism>
<evidence type="ECO:0008006" key="4">
    <source>
        <dbReference type="Google" id="ProtNLM"/>
    </source>
</evidence>
<sequence length="187" mass="22351">MIFRFLQFVISLFLITYLENVEIKGIIIQKIRGNDIVLTFYFFLFNIILLISLLNKFILIILLKYQILHLFVKILIQQVSNTKKEILNYIDPYIYGQYHNYHNQPQEQQYYLQQTNQSTAILYQNQLPVYSQNPLPIIIQPSQYMQQYNNPNFSQSMTEIPQQYYNSQFSKIGQQSMQKIDNLLTGI</sequence>
<keyword evidence="1" id="KW-1133">Transmembrane helix</keyword>
<dbReference type="Proteomes" id="UP000692954">
    <property type="component" value="Unassembled WGS sequence"/>
</dbReference>
<keyword evidence="3" id="KW-1185">Reference proteome</keyword>
<gene>
    <name evidence="2" type="ORF">PSON_ATCC_30995.1.T0220167</name>
</gene>
<proteinExistence type="predicted"/>
<name>A0A8S1LFL3_9CILI</name>
<evidence type="ECO:0000313" key="2">
    <source>
        <dbReference type="EMBL" id="CAD8066888.1"/>
    </source>
</evidence>
<keyword evidence="1" id="KW-0472">Membrane</keyword>